<sequence>MTLLIGVKDKEGLYELSQNNFGNYISENRTIYDTLLTISIQLKEIFQADLPNKENAFICLHNRMNHSPSATLWHYVGNNNFKKILLFLQKKFETSFKPVVQELNDFKIFQYSLPNGQFFFGFFHNGTICLTQDYHILRQSIHSFSDNKSIEHNLSFQQASATIGKSVHTILYNTNAVDYELYTNNNNQSKNKQWIAQELSFDKNKTWITGMIIPEQPLETLINKITNGCEPDPYIFSSRTYFGIRYGIKELKSFWKQFSNGKNLTSTDSILMETGRGSFNIAWNIVTDSTLQTNKVITLYPKDSIPQIPSILTNSNLLNYFLDGDSIYFSLSEDNRLYISNTFDATQHYAQDIKNGNTIALKQKTLSQLFSQVGGNVNLLFFGNGVLLKKHGYPSLMKNRLPGCMPPNFLLSNYFITEMASEGKVVYCNTIMSE</sequence>
<dbReference type="EMBL" id="AP023322">
    <property type="protein sequence ID" value="BCI63064.1"/>
    <property type="molecule type" value="Genomic_DNA"/>
</dbReference>
<accession>A0A7G1HXB0</accession>
<proteinExistence type="predicted"/>
<keyword evidence="2" id="KW-1185">Reference proteome</keyword>
<dbReference type="Proteomes" id="UP000594042">
    <property type="component" value="Chromosome"/>
</dbReference>
<dbReference type="KEGG" id="copr:Cop2CBH44_14170"/>
<gene>
    <name evidence="1" type="ORF">Cop2CBH44_14170</name>
</gene>
<evidence type="ECO:0000313" key="1">
    <source>
        <dbReference type="EMBL" id="BCI63064.1"/>
    </source>
</evidence>
<evidence type="ECO:0000313" key="2">
    <source>
        <dbReference type="Proteomes" id="UP000594042"/>
    </source>
</evidence>
<reference evidence="2" key="1">
    <citation type="submission" date="2020-07" db="EMBL/GenBank/DDBJ databases">
        <title>Complete genome sequencing of Coprobacter sp. strain 2CBH44.</title>
        <authorList>
            <person name="Sakamoto M."/>
            <person name="Murakami T."/>
            <person name="Mori H."/>
        </authorList>
    </citation>
    <scope>NUCLEOTIDE SEQUENCE [LARGE SCALE GENOMIC DNA]</scope>
    <source>
        <strain evidence="2">2CBH44</strain>
    </source>
</reference>
<organism evidence="1 2">
    <name type="scientific">Coprobacter secundus subsp. similis</name>
    <dbReference type="NCBI Taxonomy" id="2751153"/>
    <lineage>
        <taxon>Bacteria</taxon>
        <taxon>Pseudomonadati</taxon>
        <taxon>Bacteroidota</taxon>
        <taxon>Bacteroidia</taxon>
        <taxon>Bacteroidales</taxon>
        <taxon>Barnesiellaceae</taxon>
        <taxon>Coprobacter</taxon>
    </lineage>
</organism>
<dbReference type="AlphaFoldDB" id="A0A7G1HXB0"/>
<protein>
    <submittedName>
        <fullName evidence="1">Uncharacterized protein</fullName>
    </submittedName>
</protein>
<name>A0A7G1HXB0_9BACT</name>